<proteinExistence type="predicted"/>
<dbReference type="AlphaFoldDB" id="A0A0M1LJK2"/>
<dbReference type="RefSeq" id="WP_053342023.1">
    <property type="nucleotide sequence ID" value="NZ_LFPG01000004.1"/>
</dbReference>
<name>A0A0M1LJK2_CLOBO</name>
<dbReference type="OrthoDB" id="1945455at2"/>
<evidence type="ECO:0000313" key="2">
    <source>
        <dbReference type="Proteomes" id="UP000476820"/>
    </source>
</evidence>
<gene>
    <name evidence="1" type="ORF">FC774_07130</name>
</gene>
<dbReference type="Proteomes" id="UP000476820">
    <property type="component" value="Unassembled WGS sequence"/>
</dbReference>
<protein>
    <submittedName>
        <fullName evidence="1">Uncharacterized protein</fullName>
    </submittedName>
</protein>
<accession>A0A0M1LJK2</accession>
<organism evidence="1 2">
    <name type="scientific">Clostridium botulinum</name>
    <dbReference type="NCBI Taxonomy" id="1491"/>
    <lineage>
        <taxon>Bacteria</taxon>
        <taxon>Bacillati</taxon>
        <taxon>Bacillota</taxon>
        <taxon>Clostridia</taxon>
        <taxon>Eubacteriales</taxon>
        <taxon>Clostridiaceae</taxon>
        <taxon>Clostridium</taxon>
    </lineage>
</organism>
<evidence type="ECO:0000313" key="1">
    <source>
        <dbReference type="EMBL" id="NFF87646.1"/>
    </source>
</evidence>
<reference evidence="1 2" key="1">
    <citation type="submission" date="2019-04" db="EMBL/GenBank/DDBJ databases">
        <title>Genome sequencing of Clostridium botulinum Groups I-IV and Clostridium butyricum.</title>
        <authorList>
            <person name="Brunt J."/>
            <person name="Van Vliet A.H.M."/>
            <person name="Stringer S.C."/>
            <person name="Carter A.T."/>
            <person name="Peck M.W."/>
        </authorList>
    </citation>
    <scope>NUCLEOTIDE SEQUENCE [LARGE SCALE GENOMIC DNA]</scope>
    <source>
        <strain evidence="1 2">1605</strain>
    </source>
</reference>
<dbReference type="EMBL" id="SWOV01000014">
    <property type="protein sequence ID" value="NFF87646.1"/>
    <property type="molecule type" value="Genomic_DNA"/>
</dbReference>
<sequence>MLEKATVTMPYIKLKELIDKNQEYKQKLEDIKNIKTMAEEEFELYPFKKALDYMFNLFEKASNQTGSNEKQYYIYKCMKKYCKTFDIPENELLEEVPKGKDLSIMFVKPPRGEGGLV</sequence>
<comment type="caution">
    <text evidence="1">The sequence shown here is derived from an EMBL/GenBank/DDBJ whole genome shotgun (WGS) entry which is preliminary data.</text>
</comment>